<proteinExistence type="predicted"/>
<organism evidence="2 3">
    <name type="scientific">Durusdinium trenchii</name>
    <dbReference type="NCBI Taxonomy" id="1381693"/>
    <lineage>
        <taxon>Eukaryota</taxon>
        <taxon>Sar</taxon>
        <taxon>Alveolata</taxon>
        <taxon>Dinophyceae</taxon>
        <taxon>Suessiales</taxon>
        <taxon>Symbiodiniaceae</taxon>
        <taxon>Durusdinium</taxon>
    </lineage>
</organism>
<feature type="transmembrane region" description="Helical" evidence="1">
    <location>
        <begin position="232"/>
        <end position="253"/>
    </location>
</feature>
<evidence type="ECO:0000313" key="3">
    <source>
        <dbReference type="Proteomes" id="UP001642484"/>
    </source>
</evidence>
<keyword evidence="1" id="KW-1133">Transmembrane helix</keyword>
<evidence type="ECO:0000256" key="1">
    <source>
        <dbReference type="SAM" id="Phobius"/>
    </source>
</evidence>
<feature type="transmembrane region" description="Helical" evidence="1">
    <location>
        <begin position="380"/>
        <end position="399"/>
    </location>
</feature>
<dbReference type="Proteomes" id="UP001642484">
    <property type="component" value="Unassembled WGS sequence"/>
</dbReference>
<keyword evidence="1" id="KW-0472">Membrane</keyword>
<gene>
    <name evidence="2" type="ORF">CCMP2556_LOCUS49443</name>
</gene>
<feature type="transmembrane region" description="Helical" evidence="1">
    <location>
        <begin position="83"/>
        <end position="111"/>
    </location>
</feature>
<sequence>MWISVRDRLARLIDLFWDDLTLYIESVVFDAQEQILNRAADHRALAELGPQPMCCGPRWLRAKLLYSYLPFDISIFGQIKSPFFLLLTVISITPMFGIRVAFFTLILLLIIAGRPPDEYQMVTFILTFKGAQFLSSGVFMACLAAVKYYMCVKPGGTHTCDTEGPGVSQDLVTSSVDFFGSCLLVWIAFLLLPCSRSFGGVRDIAEEKESKSPLLEVSGCCHDYDPGRGGRLAGLLGYDLCCFLVSCGLIYYLTMLDVASRGELQNALDQDLLVDLQRWQFRSRVFFGRDLERFFGLMALSAATWELINFKTQKTWPKCQLSKKGLVTADLLAPLISSAANHARRAGTARQAESQDIQQVLSKIKDQIMQGKVGERGEEYVAAQVFLLLCILVGTVPFLGGSLFFLAGPVCVLAGAAAIAAALYELGGGLSPWVVPPEKSELKTGGIFEYVRHPIYGGLLLLCFGAAIVSNRSSAELRWGGMEVRDVSTKRLQAKNYKNAILGVFVQCSRPCGMGDDRCGAYQHVAARCIENAELLGRCAEIFFSGSDRPGVGELRCNVVLAGAMCQALCSSSCKSHLHMIFEKWGFPSYLDSFMS</sequence>
<dbReference type="Gene3D" id="1.20.120.1630">
    <property type="match status" value="1"/>
</dbReference>
<feature type="transmembrane region" description="Helical" evidence="1">
    <location>
        <begin position="171"/>
        <end position="192"/>
    </location>
</feature>
<reference evidence="2 3" key="1">
    <citation type="submission" date="2024-02" db="EMBL/GenBank/DDBJ databases">
        <authorList>
            <person name="Chen Y."/>
            <person name="Shah S."/>
            <person name="Dougan E. K."/>
            <person name="Thang M."/>
            <person name="Chan C."/>
        </authorList>
    </citation>
    <scope>NUCLEOTIDE SEQUENCE [LARGE SCALE GENOMIC DNA]</scope>
</reference>
<name>A0ABP0S008_9DINO</name>
<dbReference type="PANTHER" id="PTHR40849">
    <property type="entry name" value="C2 CALCIUM-DEPENDENT MEMBRANE TARGETING"/>
    <property type="match status" value="1"/>
</dbReference>
<dbReference type="PANTHER" id="PTHR40849:SF2">
    <property type="entry name" value="RGS DOMAIN-CONTAINING PROTEIN"/>
    <property type="match status" value="1"/>
</dbReference>
<dbReference type="EMBL" id="CAXAMN010026783">
    <property type="protein sequence ID" value="CAK9105669.1"/>
    <property type="molecule type" value="Genomic_DNA"/>
</dbReference>
<feature type="transmembrane region" description="Helical" evidence="1">
    <location>
        <begin position="131"/>
        <end position="150"/>
    </location>
</feature>
<protein>
    <submittedName>
        <fullName evidence="2">Uncharacterized protein</fullName>
    </submittedName>
</protein>
<keyword evidence="3" id="KW-1185">Reference proteome</keyword>
<accession>A0ABP0S008</accession>
<evidence type="ECO:0000313" key="2">
    <source>
        <dbReference type="EMBL" id="CAK9105669.1"/>
    </source>
</evidence>
<comment type="caution">
    <text evidence="2">The sequence shown here is derived from an EMBL/GenBank/DDBJ whole genome shotgun (WGS) entry which is preliminary data.</text>
</comment>
<feature type="transmembrane region" description="Helical" evidence="1">
    <location>
        <begin position="405"/>
        <end position="424"/>
    </location>
</feature>
<keyword evidence="1" id="KW-0812">Transmembrane</keyword>